<evidence type="ECO:0000313" key="1">
    <source>
        <dbReference type="EMBL" id="GKS82231.1"/>
    </source>
</evidence>
<evidence type="ECO:0000313" key="2">
    <source>
        <dbReference type="Proteomes" id="UP001055149"/>
    </source>
</evidence>
<dbReference type="EMBL" id="BQXH01000022">
    <property type="protein sequence ID" value="GKS82231.1"/>
    <property type="molecule type" value="Genomic_DNA"/>
</dbReference>
<comment type="caution">
    <text evidence="1">The sequence shown here is derived from an EMBL/GenBank/DDBJ whole genome shotgun (WGS) entry which is preliminary data.</text>
</comment>
<protein>
    <submittedName>
        <fullName evidence="1">Uncharacterized protein</fullName>
    </submittedName>
</protein>
<gene>
    <name evidence="1" type="ORF">LPAF129_19170</name>
</gene>
<dbReference type="RefSeq" id="WP_244056624.1">
    <property type="nucleotide sequence ID" value="NZ_BQXH01000022.1"/>
</dbReference>
<proteinExistence type="predicted"/>
<keyword evidence="2" id="KW-1185">Reference proteome</keyword>
<accession>A0ABQ5JJW4</accession>
<reference evidence="1" key="1">
    <citation type="journal article" date="2022" name="Int. J. Syst. Evol. Microbiol.">
        <title>A novel species of lactic acid bacteria, Ligilactobacillus pabuli sp. nov., isolated from alfalfa silage.</title>
        <authorList>
            <person name="Tohno M."/>
            <person name="Tanizawa Y."/>
            <person name="Sawada H."/>
            <person name="Sakamoto M."/>
            <person name="Ohkuma M."/>
            <person name="Kobayashi H."/>
        </authorList>
    </citation>
    <scope>NUCLEOTIDE SEQUENCE</scope>
    <source>
        <strain evidence="1">AF129</strain>
    </source>
</reference>
<organism evidence="1 2">
    <name type="scientific">Ligilactobacillus pabuli</name>
    <dbReference type="NCBI Taxonomy" id="2886039"/>
    <lineage>
        <taxon>Bacteria</taxon>
        <taxon>Bacillati</taxon>
        <taxon>Bacillota</taxon>
        <taxon>Bacilli</taxon>
        <taxon>Lactobacillales</taxon>
        <taxon>Lactobacillaceae</taxon>
        <taxon>Ligilactobacillus</taxon>
    </lineage>
</organism>
<dbReference type="Proteomes" id="UP001055149">
    <property type="component" value="Unassembled WGS sequence"/>
</dbReference>
<name>A0ABQ5JJW4_9LACO</name>
<sequence length="51" mass="5917">MTTQVKEFKEIPPETEIVERQISAVPLAPELLSFHDNVYQEIFQHLGWGGY</sequence>